<dbReference type="AlphaFoldDB" id="A0A556SYS5"/>
<evidence type="ECO:0000313" key="1">
    <source>
        <dbReference type="EMBL" id="TSK06300.1"/>
    </source>
</evidence>
<dbReference type="InterPro" id="IPR011990">
    <property type="entry name" value="TPR-like_helical_dom_sf"/>
</dbReference>
<dbReference type="Proteomes" id="UP000319483">
    <property type="component" value="Unassembled WGS sequence"/>
</dbReference>
<dbReference type="InterPro" id="IPR052945">
    <property type="entry name" value="Mitotic_Regulator"/>
</dbReference>
<dbReference type="PANTHER" id="PTHR43628:SF1">
    <property type="entry name" value="CHITIN SYNTHASE REGULATORY FACTOR 2-RELATED"/>
    <property type="match status" value="1"/>
</dbReference>
<protein>
    <submittedName>
        <fullName evidence="1">Sel1 repeat family protein</fullName>
    </submittedName>
</protein>
<dbReference type="EMBL" id="VMHM01000001">
    <property type="protein sequence ID" value="TSK06300.1"/>
    <property type="molecule type" value="Genomic_DNA"/>
</dbReference>
<organism evidence="1 2">
    <name type="scientific">Gilliamella apicola</name>
    <dbReference type="NCBI Taxonomy" id="1196095"/>
    <lineage>
        <taxon>Bacteria</taxon>
        <taxon>Pseudomonadati</taxon>
        <taxon>Pseudomonadota</taxon>
        <taxon>Gammaproteobacteria</taxon>
        <taxon>Orbales</taxon>
        <taxon>Orbaceae</taxon>
        <taxon>Gilliamella</taxon>
    </lineage>
</organism>
<proteinExistence type="predicted"/>
<accession>A0A556SYS5</accession>
<name>A0A556SYS5_9GAMM</name>
<evidence type="ECO:0000313" key="2">
    <source>
        <dbReference type="Proteomes" id="UP000319483"/>
    </source>
</evidence>
<dbReference type="PANTHER" id="PTHR43628">
    <property type="entry name" value="ACTIVATOR OF C KINASE PROTEIN 1-RELATED"/>
    <property type="match status" value="1"/>
</dbReference>
<comment type="caution">
    <text evidence="1">The sequence shown here is derived from an EMBL/GenBank/DDBJ whole genome shotgun (WGS) entry which is preliminary data.</text>
</comment>
<dbReference type="SUPFAM" id="SSF81901">
    <property type="entry name" value="HCP-like"/>
    <property type="match status" value="2"/>
</dbReference>
<dbReference type="Pfam" id="PF08238">
    <property type="entry name" value="Sel1"/>
    <property type="match status" value="6"/>
</dbReference>
<reference evidence="1 2" key="1">
    <citation type="submission" date="2019-07" db="EMBL/GenBank/DDBJ databases">
        <title>Gilliamella genomes.</title>
        <authorList>
            <person name="Zheng H."/>
        </authorList>
    </citation>
    <scope>NUCLEOTIDE SEQUENCE [LARGE SCALE GENOMIC DNA]</scope>
    <source>
        <strain evidence="1 2">W8127</strain>
    </source>
</reference>
<dbReference type="Gene3D" id="1.25.40.10">
    <property type="entry name" value="Tetratricopeptide repeat domain"/>
    <property type="match status" value="2"/>
</dbReference>
<gene>
    <name evidence="1" type="ORF">FPQ15_00235</name>
</gene>
<sequence length="457" mass="52994">MFNYYSFNAKLLKNNIKSLVFRMFTRAPLSLLFIPLLCLPFCHAYAKTQSNCLRLNKTPENIAICTQLADKGNASAQDKLGEIYYQDALWHKGYHTKARLLFEKAAEQGLASAQYHLGAMYRDEFNNFPIALSWFEKAAAQGNLDAQNSIGYIYENGSGGKPPRNYYFDENGKNTDPDLPYIEAQFAPYEFQLPSDPYSRAVYPMSEYGQGVEPDLTKAIEWYQKAADKGHALAQTNLAYFYLFGIGVTKDEKQAFELYQKAAKQNCVPALKSLAFMYMQGLGTNQDVPKAFASLEQAYRILPDDILWDVIRRIETDKQYKKYSLKMTIEDNTTPHREQFEIENSSDEDYITEEFQFFNNIYRLNFHKGSGPIKTWPRPTWSIVLGETIGEITPLKERFLIKQSIQGYYKMMTFLSHFYKGEIQDIEKAQLWRKYAIKMGELSFDEYWTDYPPLEDK</sequence>
<dbReference type="SMART" id="SM00671">
    <property type="entry name" value="SEL1"/>
    <property type="match status" value="5"/>
</dbReference>
<dbReference type="InterPro" id="IPR006597">
    <property type="entry name" value="Sel1-like"/>
</dbReference>